<feature type="compositionally biased region" description="Basic and acidic residues" evidence="2">
    <location>
        <begin position="1"/>
        <end position="14"/>
    </location>
</feature>
<dbReference type="AlphaFoldDB" id="A0AAF0USE8"/>
<name>A0AAF0USE8_SOLVR</name>
<feature type="coiled-coil region" evidence="1">
    <location>
        <begin position="336"/>
        <end position="370"/>
    </location>
</feature>
<dbReference type="InterPro" id="IPR004252">
    <property type="entry name" value="Probable_transposase_24"/>
</dbReference>
<feature type="compositionally biased region" description="Acidic residues" evidence="2">
    <location>
        <begin position="388"/>
        <end position="404"/>
    </location>
</feature>
<feature type="region of interest" description="Disordered" evidence="2">
    <location>
        <begin position="382"/>
        <end position="404"/>
    </location>
</feature>
<keyword evidence="4" id="KW-1185">Reference proteome</keyword>
<feature type="region of interest" description="Disordered" evidence="2">
    <location>
        <begin position="1"/>
        <end position="44"/>
    </location>
</feature>
<protein>
    <recommendedName>
        <fullName evidence="5">Transposase, Ptta/En/Spm, plant</fullName>
    </recommendedName>
</protein>
<organism evidence="3 4">
    <name type="scientific">Solanum verrucosum</name>
    <dbReference type="NCBI Taxonomy" id="315347"/>
    <lineage>
        <taxon>Eukaryota</taxon>
        <taxon>Viridiplantae</taxon>
        <taxon>Streptophyta</taxon>
        <taxon>Embryophyta</taxon>
        <taxon>Tracheophyta</taxon>
        <taxon>Spermatophyta</taxon>
        <taxon>Magnoliopsida</taxon>
        <taxon>eudicotyledons</taxon>
        <taxon>Gunneridae</taxon>
        <taxon>Pentapetalae</taxon>
        <taxon>asterids</taxon>
        <taxon>lamiids</taxon>
        <taxon>Solanales</taxon>
        <taxon>Solanaceae</taxon>
        <taxon>Solanoideae</taxon>
        <taxon>Solaneae</taxon>
        <taxon>Solanum</taxon>
    </lineage>
</organism>
<dbReference type="EMBL" id="CP133621">
    <property type="protein sequence ID" value="WMV50904.1"/>
    <property type="molecule type" value="Genomic_DNA"/>
</dbReference>
<accession>A0AAF0USE8</accession>
<evidence type="ECO:0000256" key="2">
    <source>
        <dbReference type="SAM" id="MobiDB-lite"/>
    </source>
</evidence>
<evidence type="ECO:0000256" key="1">
    <source>
        <dbReference type="SAM" id="Coils"/>
    </source>
</evidence>
<dbReference type="Proteomes" id="UP001234989">
    <property type="component" value="Chromosome 10"/>
</dbReference>
<reference evidence="3" key="1">
    <citation type="submission" date="2023-08" db="EMBL/GenBank/DDBJ databases">
        <title>A de novo genome assembly of Solanum verrucosum Schlechtendal, a Mexican diploid species geographically isolated from the other diploid A-genome species in potato relatives.</title>
        <authorList>
            <person name="Hosaka K."/>
        </authorList>
    </citation>
    <scope>NUCLEOTIDE SEQUENCE</scope>
    <source>
        <tissue evidence="3">Young leaves</tissue>
    </source>
</reference>
<keyword evidence="1" id="KW-0175">Coiled coil</keyword>
<sequence length="404" mass="44916">MSSGGDGDRHHEHLGVGQTKQAKKKKFRRPIDPEDIGGSISSAPERISHNTHLFAVSFGTADPRQFYPNYRRPVGASSTSHALPSRRYEDLPLQAILAPSATPHDTMSALAPGQKGRLGRVMIEPDGSSWHPAKDAARALKECVRKLYTQAYHSWSEIPNSIRQTMFNNFKTMCTWESRYNLVIGTTFERKASTRLSSWLKSVRDSGERPGWMLPHVFAELGQYWNIDKFKAISDQAKMARGSLKGGSLHTEGAKTVGTIAREMNDFHKYVAKNLDSSVQLIPELSTQIWKEKVVGGTHKGRCYGLGSRNNVRCLQSGLEGIGSSRQAEALNDVQIAAMSDQITKLTAALAELERKRVAEQQSMSETVQQIKEQVMNLARRLTTSAPDDTDDESDEDDYVDLTP</sequence>
<proteinExistence type="predicted"/>
<dbReference type="Pfam" id="PF03004">
    <property type="entry name" value="Transposase_24"/>
    <property type="match status" value="1"/>
</dbReference>
<evidence type="ECO:0000313" key="3">
    <source>
        <dbReference type="EMBL" id="WMV50904.1"/>
    </source>
</evidence>
<evidence type="ECO:0000313" key="4">
    <source>
        <dbReference type="Proteomes" id="UP001234989"/>
    </source>
</evidence>
<gene>
    <name evidence="3" type="ORF">MTR67_044289</name>
</gene>
<evidence type="ECO:0008006" key="5">
    <source>
        <dbReference type="Google" id="ProtNLM"/>
    </source>
</evidence>